<dbReference type="InterPro" id="IPR012808">
    <property type="entry name" value="CHP02453"/>
</dbReference>
<dbReference type="AlphaFoldDB" id="A0A5M6CNY6"/>
<proteinExistence type="predicted"/>
<accession>A0A5M6CNY6</accession>
<protein>
    <submittedName>
        <fullName evidence="1">DUF2461 domain-containing protein</fullName>
    </submittedName>
</protein>
<reference evidence="1 2" key="1">
    <citation type="submission" date="2019-09" db="EMBL/GenBank/DDBJ databases">
        <title>Genome sequence and assembly of Taibaiella sp.</title>
        <authorList>
            <person name="Chhetri G."/>
        </authorList>
    </citation>
    <scope>NUCLEOTIDE SEQUENCE [LARGE SCALE GENOMIC DNA]</scope>
    <source>
        <strain evidence="1 2">KVB11</strain>
    </source>
</reference>
<dbReference type="RefSeq" id="WP_150031431.1">
    <property type="nucleotide sequence ID" value="NZ_VWSH01000001.1"/>
</dbReference>
<dbReference type="PANTHER" id="PTHR36452:SF1">
    <property type="entry name" value="DUF2461 DOMAIN-CONTAINING PROTEIN"/>
    <property type="match status" value="1"/>
</dbReference>
<dbReference type="NCBIfam" id="TIGR02453">
    <property type="entry name" value="TIGR02453 family protein"/>
    <property type="match status" value="1"/>
</dbReference>
<dbReference type="EMBL" id="VWSH01000001">
    <property type="protein sequence ID" value="KAA5536854.1"/>
    <property type="molecule type" value="Genomic_DNA"/>
</dbReference>
<dbReference type="PIRSF" id="PIRSF028451">
    <property type="entry name" value="UCP028451"/>
    <property type="match status" value="1"/>
</dbReference>
<dbReference type="Proteomes" id="UP000323632">
    <property type="component" value="Unassembled WGS sequence"/>
</dbReference>
<evidence type="ECO:0000313" key="2">
    <source>
        <dbReference type="Proteomes" id="UP000323632"/>
    </source>
</evidence>
<comment type="caution">
    <text evidence="1">The sequence shown here is derived from an EMBL/GenBank/DDBJ whole genome shotgun (WGS) entry which is preliminary data.</text>
</comment>
<keyword evidence="2" id="KW-1185">Reference proteome</keyword>
<sequence>MLQKETFQFLEQLKLNNNKEWMDANRKVYEAAKADYESFVTQIIGGLSKMEPLMGELTAKQCIFRLNRDVRFSNDKSPYKSHFGAYFSIGGKKSPHAGYYLHVEPGQSFIGGGCWMPEAAMLKGIRQEIDYDFDAFKAIIQGKSFKKLYPKIDGEQLKKAPQGYDVENPAIEYLKHKSFTVGHSVPDKEFVSKQAVDKVLSSFETMKPFIDFLNRAVE</sequence>
<dbReference type="Pfam" id="PF09365">
    <property type="entry name" value="DUF2461"/>
    <property type="match status" value="1"/>
</dbReference>
<gene>
    <name evidence="1" type="ORF">F0919_04055</name>
</gene>
<evidence type="ECO:0000313" key="1">
    <source>
        <dbReference type="EMBL" id="KAA5536854.1"/>
    </source>
</evidence>
<dbReference type="InterPro" id="IPR015996">
    <property type="entry name" value="UCP028451"/>
</dbReference>
<organism evidence="1 2">
    <name type="scientific">Taibaiella lutea</name>
    <dbReference type="NCBI Taxonomy" id="2608001"/>
    <lineage>
        <taxon>Bacteria</taxon>
        <taxon>Pseudomonadati</taxon>
        <taxon>Bacteroidota</taxon>
        <taxon>Chitinophagia</taxon>
        <taxon>Chitinophagales</taxon>
        <taxon>Chitinophagaceae</taxon>
        <taxon>Taibaiella</taxon>
    </lineage>
</organism>
<name>A0A5M6CNY6_9BACT</name>
<dbReference type="PANTHER" id="PTHR36452">
    <property type="entry name" value="CHROMOSOME 12, WHOLE GENOME SHOTGUN SEQUENCE"/>
    <property type="match status" value="1"/>
</dbReference>